<feature type="domain" description="Type II secretion system protein GspF" evidence="9">
    <location>
        <begin position="65"/>
        <end position="190"/>
    </location>
</feature>
<dbReference type="Gene3D" id="1.20.81.30">
    <property type="entry name" value="Type II secretion system (T2SS), domain F"/>
    <property type="match status" value="2"/>
</dbReference>
<organism evidence="10">
    <name type="scientific">hydrothermal vent metagenome</name>
    <dbReference type="NCBI Taxonomy" id="652676"/>
    <lineage>
        <taxon>unclassified sequences</taxon>
        <taxon>metagenomes</taxon>
        <taxon>ecological metagenomes</taxon>
    </lineage>
</organism>
<evidence type="ECO:0000313" key="10">
    <source>
        <dbReference type="EMBL" id="SFV60064.1"/>
    </source>
</evidence>
<feature type="transmembrane region" description="Helical" evidence="8">
    <location>
        <begin position="221"/>
        <end position="245"/>
    </location>
</feature>
<keyword evidence="6 8" id="KW-1133">Transmembrane helix</keyword>
<dbReference type="AlphaFoldDB" id="A0A1W1C2U7"/>
<keyword evidence="7 8" id="KW-0472">Membrane</keyword>
<dbReference type="GO" id="GO:0009306">
    <property type="term" value="P:protein secretion"/>
    <property type="evidence" value="ECO:0007669"/>
    <property type="project" value="InterPro"/>
</dbReference>
<evidence type="ECO:0000256" key="2">
    <source>
        <dbReference type="ARBA" id="ARBA00005745"/>
    </source>
</evidence>
<feature type="transmembrane region" description="Helical" evidence="8">
    <location>
        <begin position="376"/>
        <end position="397"/>
    </location>
</feature>
<dbReference type="PROSITE" id="PS00874">
    <property type="entry name" value="T2SP_F"/>
    <property type="match status" value="1"/>
</dbReference>
<protein>
    <submittedName>
        <fullName evidence="10">General secretion pathway protein F</fullName>
    </submittedName>
</protein>
<keyword evidence="3" id="KW-0813">Transport</keyword>
<evidence type="ECO:0000256" key="5">
    <source>
        <dbReference type="ARBA" id="ARBA00022692"/>
    </source>
</evidence>
<gene>
    <name evidence="10" type="ORF">MNB_SV-12-1007</name>
</gene>
<dbReference type="InterPro" id="IPR018076">
    <property type="entry name" value="T2SS_GspF_dom"/>
</dbReference>
<dbReference type="PRINTS" id="PR00812">
    <property type="entry name" value="BCTERIALGSPF"/>
</dbReference>
<comment type="subcellular location">
    <subcellularLocation>
        <location evidence="1">Cell membrane</location>
        <topology evidence="1">Multi-pass membrane protein</topology>
    </subcellularLocation>
</comment>
<evidence type="ECO:0000259" key="9">
    <source>
        <dbReference type="Pfam" id="PF00482"/>
    </source>
</evidence>
<name>A0A1W1C2U7_9ZZZZ</name>
<dbReference type="InterPro" id="IPR042094">
    <property type="entry name" value="T2SS_GspF_sf"/>
</dbReference>
<dbReference type="InterPro" id="IPR003004">
    <property type="entry name" value="GspF/PilC"/>
</dbReference>
<evidence type="ECO:0000256" key="3">
    <source>
        <dbReference type="ARBA" id="ARBA00022448"/>
    </source>
</evidence>
<keyword evidence="5 8" id="KW-0812">Transmembrane</keyword>
<dbReference type="Pfam" id="PF00482">
    <property type="entry name" value="T2SSF"/>
    <property type="match status" value="2"/>
</dbReference>
<feature type="transmembrane region" description="Helical" evidence="8">
    <location>
        <begin position="166"/>
        <end position="189"/>
    </location>
</feature>
<dbReference type="EMBL" id="FPHE01000095">
    <property type="protein sequence ID" value="SFV60064.1"/>
    <property type="molecule type" value="Genomic_DNA"/>
</dbReference>
<sequence>MLYKYSGITKQGKNVNGTIEASGEEEAKKRLKSQGIFYKDISATKEINLKNFSKREMPGPLLSSFSKELSSYLNSGMAILTAIRLIEDQHQKEKKYASFLASLRTMIEEGKSLYHALNSQSVYAMPDFFLQSINVAGQSGKMVPVLIQMGNFFSTQAKIKKQVSSALAYPTFIFVVAIGMVGFLITFVVPKITGIFEDTGQELPPITQFVLSISDFLGNHYIGLILGIVGAIIAFKLAYNYIYAFKKFYDSIMLKIPIIGALIQNHELGRFSYILSLMLASGVSYAHAVKLATTTFSNTAFKEIFEQASHKVIEGNKLSYALQRTKGTKPKRNFMQALALGEESSEVANILSNIAALYQEENDDKLKLLLSLLEPMMMLFIGGVVGIIVAAMLLPIFSMNLGAKI</sequence>
<dbReference type="GO" id="GO:0005886">
    <property type="term" value="C:plasma membrane"/>
    <property type="evidence" value="ECO:0007669"/>
    <property type="project" value="UniProtKB-SubCell"/>
</dbReference>
<dbReference type="InterPro" id="IPR001992">
    <property type="entry name" value="T2SS_GspF/T4SS_PilC_CS"/>
</dbReference>
<feature type="transmembrane region" description="Helical" evidence="8">
    <location>
        <begin position="271"/>
        <end position="288"/>
    </location>
</feature>
<proteinExistence type="inferred from homology"/>
<keyword evidence="4" id="KW-1003">Cell membrane</keyword>
<evidence type="ECO:0000256" key="1">
    <source>
        <dbReference type="ARBA" id="ARBA00004651"/>
    </source>
</evidence>
<evidence type="ECO:0000256" key="7">
    <source>
        <dbReference type="ARBA" id="ARBA00023136"/>
    </source>
</evidence>
<evidence type="ECO:0000256" key="6">
    <source>
        <dbReference type="ARBA" id="ARBA00022989"/>
    </source>
</evidence>
<evidence type="ECO:0000256" key="4">
    <source>
        <dbReference type="ARBA" id="ARBA00022475"/>
    </source>
</evidence>
<feature type="domain" description="Type II secretion system protein GspF" evidence="9">
    <location>
        <begin position="272"/>
        <end position="395"/>
    </location>
</feature>
<dbReference type="PANTHER" id="PTHR30012:SF0">
    <property type="entry name" value="TYPE II SECRETION SYSTEM PROTEIN F-RELATED"/>
    <property type="match status" value="1"/>
</dbReference>
<reference evidence="10" key="1">
    <citation type="submission" date="2016-10" db="EMBL/GenBank/DDBJ databases">
        <authorList>
            <person name="de Groot N.N."/>
        </authorList>
    </citation>
    <scope>NUCLEOTIDE SEQUENCE</scope>
</reference>
<comment type="similarity">
    <text evidence="2">Belongs to the GSP F family.</text>
</comment>
<dbReference type="PANTHER" id="PTHR30012">
    <property type="entry name" value="GENERAL SECRETION PATHWAY PROTEIN"/>
    <property type="match status" value="1"/>
</dbReference>
<evidence type="ECO:0000256" key="8">
    <source>
        <dbReference type="SAM" id="Phobius"/>
    </source>
</evidence>
<accession>A0A1W1C2U7</accession>